<accession>H3ZRB2</accession>
<reference evidence="2 3" key="1">
    <citation type="journal article" date="2012" name="J. Bacteriol.">
        <title>Genome sequence of the model hyperthermophilic archaeon Thermococcus litoralis NS-C.</title>
        <authorList>
            <person name="Gardner A.F."/>
            <person name="Kumar S."/>
            <person name="Perler F.B."/>
        </authorList>
    </citation>
    <scope>NUCLEOTIDE SEQUENCE [LARGE SCALE GENOMIC DNA]</scope>
    <source>
        <strain evidence="3">ATCC 51850 / DSM 5473 / JCM 8560 / NS-C</strain>
    </source>
</reference>
<dbReference type="STRING" id="523849.OCC_10309"/>
<protein>
    <submittedName>
        <fullName evidence="2">Twitching motility protein PilT</fullName>
    </submittedName>
</protein>
<evidence type="ECO:0000313" key="2">
    <source>
        <dbReference type="EMBL" id="EHR77497.1"/>
    </source>
</evidence>
<dbReference type="RefSeq" id="WP_004069966.1">
    <property type="nucleotide sequence ID" value="NC_022084.1"/>
</dbReference>
<dbReference type="OrthoDB" id="70111at2157"/>
<dbReference type="KEGG" id="tlt:OCC_10309"/>
<proteinExistence type="predicted"/>
<evidence type="ECO:0000259" key="1">
    <source>
        <dbReference type="Pfam" id="PF01850"/>
    </source>
</evidence>
<dbReference type="PaxDb" id="523849-OCC_10309"/>
<dbReference type="SUPFAM" id="SSF88723">
    <property type="entry name" value="PIN domain-like"/>
    <property type="match status" value="1"/>
</dbReference>
<dbReference type="Pfam" id="PF01850">
    <property type="entry name" value="PIN"/>
    <property type="match status" value="1"/>
</dbReference>
<keyword evidence="3" id="KW-1185">Reference proteome</keyword>
<dbReference type="HOGENOM" id="CLU_157020_0_0_2"/>
<dbReference type="Gene3D" id="3.40.50.1010">
    <property type="entry name" value="5'-nuclease"/>
    <property type="match status" value="1"/>
</dbReference>
<gene>
    <name evidence="2" type="ORF">OCC_10309</name>
</gene>
<name>H3ZRB2_THELN</name>
<dbReference type="AlphaFoldDB" id="H3ZRB2"/>
<dbReference type="Proteomes" id="UP000015502">
    <property type="component" value="Chromosome"/>
</dbReference>
<dbReference type="InterPro" id="IPR002716">
    <property type="entry name" value="PIN_dom"/>
</dbReference>
<sequence>MKVVLDTNVFHNWKFLLWLKDSPHSPVISSVSYAEYLYHQSKKMGSIEEGRSAVDALLHSIGIEVMAFYKECAVETVKAVWGRWDFRKNARDYMIGSLALKLNAPVITYNKKDFAWYEKVYTPEEFMELAEASKRS</sequence>
<dbReference type="EMBL" id="CP006670">
    <property type="protein sequence ID" value="EHR77497.1"/>
    <property type="molecule type" value="Genomic_DNA"/>
</dbReference>
<evidence type="ECO:0000313" key="3">
    <source>
        <dbReference type="Proteomes" id="UP000015502"/>
    </source>
</evidence>
<organism evidence="2 3">
    <name type="scientific">Thermococcus litoralis (strain ATCC 51850 / DSM 5473 / JCM 8560 / NS-C)</name>
    <dbReference type="NCBI Taxonomy" id="523849"/>
    <lineage>
        <taxon>Archaea</taxon>
        <taxon>Methanobacteriati</taxon>
        <taxon>Methanobacteriota</taxon>
        <taxon>Thermococci</taxon>
        <taxon>Thermococcales</taxon>
        <taxon>Thermococcaceae</taxon>
        <taxon>Thermococcus</taxon>
    </lineage>
</organism>
<feature type="domain" description="PIN" evidence="1">
    <location>
        <begin position="3"/>
        <end position="114"/>
    </location>
</feature>
<dbReference type="InterPro" id="IPR029060">
    <property type="entry name" value="PIN-like_dom_sf"/>
</dbReference>
<dbReference type="GeneID" id="16549545"/>